<dbReference type="PANTHER" id="PTHR42792">
    <property type="entry name" value="FLAGELLIN"/>
    <property type="match status" value="1"/>
</dbReference>
<dbReference type="EMBL" id="AP019536">
    <property type="protein sequence ID" value="BBI98788.1"/>
    <property type="molecule type" value="Genomic_DNA"/>
</dbReference>
<dbReference type="Pfam" id="PF00669">
    <property type="entry name" value="Flagellin_N"/>
    <property type="match status" value="1"/>
</dbReference>
<evidence type="ECO:0000313" key="7">
    <source>
        <dbReference type="Proteomes" id="UP001319121"/>
    </source>
</evidence>
<keyword evidence="6" id="KW-0966">Cell projection</keyword>
<dbReference type="GO" id="GO:0009288">
    <property type="term" value="C:bacterial-type flagellum"/>
    <property type="evidence" value="ECO:0007669"/>
    <property type="project" value="UniProtKB-SubCell"/>
</dbReference>
<keyword evidence="3" id="KW-0964">Secreted</keyword>
<sequence>MPSIINTNIASLNAQRNMNGSQGALQTSLQRLSSGLRINSAKDDAAGMAIVDRMTAQVRGNQQASRNANDGISVAQTAEGALNEVGNNLQRIRELAVQSVNASNSAADRTALNTEVQQLMAEIGRVASTTSFNGVKLLDGSFTGQSFQVGADAGQSISITSITNASVAKLGVTSTAETTSAAAATGTAGVWAAIATGGVTINGIDIGPIAAATNGAERGAQLAAAINSTSSQHGVVAVSDAAGVLSLANYGQVAGKVGITAGGASHTAADTGLITAVAAQTAGTGFAATDITTVMGANKAIAQIDNALSAVNTARANLGAIQNRFTSVVSNLGGTVENLTASRSRIQDTDFAAETAQLTRNQILQQAGTAMLAQANQLPNNVLTLLR</sequence>
<evidence type="ECO:0000256" key="2">
    <source>
        <dbReference type="ARBA" id="ARBA00023143"/>
    </source>
</evidence>
<evidence type="ECO:0000259" key="4">
    <source>
        <dbReference type="Pfam" id="PF00669"/>
    </source>
</evidence>
<reference evidence="6 7" key="1">
    <citation type="submission" date="2019-03" db="EMBL/GenBank/DDBJ databases">
        <title>Complete genome sequence of Ferrigenium kumadai strain An22, a microaerophilic iron-oxidizing bacterium isolated from a paddy field soil.</title>
        <authorList>
            <person name="Watanabe T."/>
            <person name="Asakawa S."/>
        </authorList>
    </citation>
    <scope>NUCLEOTIDE SEQUENCE [LARGE SCALE GENOMIC DNA]</scope>
    <source>
        <strain evidence="6 7">An22</strain>
    </source>
</reference>
<evidence type="ECO:0000259" key="5">
    <source>
        <dbReference type="Pfam" id="PF00700"/>
    </source>
</evidence>
<dbReference type="Gene3D" id="3.30.70.2120">
    <property type="match status" value="1"/>
</dbReference>
<dbReference type="PRINTS" id="PR00207">
    <property type="entry name" value="FLAGELLIN"/>
</dbReference>
<dbReference type="GO" id="GO:0005198">
    <property type="term" value="F:structural molecule activity"/>
    <property type="evidence" value="ECO:0007669"/>
    <property type="project" value="UniProtKB-UniRule"/>
</dbReference>
<dbReference type="PANTHER" id="PTHR42792:SF2">
    <property type="entry name" value="FLAGELLIN"/>
    <property type="match status" value="1"/>
</dbReference>
<evidence type="ECO:0000256" key="3">
    <source>
        <dbReference type="RuleBase" id="RU362073"/>
    </source>
</evidence>
<accession>A0AAN1SXM0</accession>
<dbReference type="Proteomes" id="UP001319121">
    <property type="component" value="Chromosome"/>
</dbReference>
<protein>
    <recommendedName>
        <fullName evidence="3">Flagellin</fullName>
    </recommendedName>
</protein>
<dbReference type="KEGG" id="fku:FGKAn22_04810"/>
<dbReference type="InterPro" id="IPR042187">
    <property type="entry name" value="Flagellin_C_sub2"/>
</dbReference>
<dbReference type="Gene3D" id="1.20.1330.10">
    <property type="entry name" value="f41 fragment of flagellin, N-terminal domain"/>
    <property type="match status" value="1"/>
</dbReference>
<dbReference type="InterPro" id="IPR046358">
    <property type="entry name" value="Flagellin_C"/>
</dbReference>
<gene>
    <name evidence="6" type="primary">fliC_1</name>
    <name evidence="6" type="ORF">FGKAn22_04810</name>
</gene>
<dbReference type="GO" id="GO:0005576">
    <property type="term" value="C:extracellular region"/>
    <property type="evidence" value="ECO:0007669"/>
    <property type="project" value="UniProtKB-SubCell"/>
</dbReference>
<keyword evidence="6" id="KW-0282">Flagellum</keyword>
<feature type="domain" description="Flagellin C-terminal" evidence="5">
    <location>
        <begin position="302"/>
        <end position="386"/>
    </location>
</feature>
<comment type="function">
    <text evidence="3">Flagellin is the subunit protein which polymerizes to form the filaments of bacterial flagella.</text>
</comment>
<comment type="subcellular location">
    <subcellularLocation>
        <location evidence="3">Secreted</location>
    </subcellularLocation>
    <subcellularLocation>
        <location evidence="3">Bacterial flagellum</location>
    </subcellularLocation>
</comment>
<feature type="domain" description="Flagellin N-terminal" evidence="4">
    <location>
        <begin position="5"/>
        <end position="143"/>
    </location>
</feature>
<comment type="similarity">
    <text evidence="1 3">Belongs to the bacterial flagellin family.</text>
</comment>
<keyword evidence="2 3" id="KW-0975">Bacterial flagellum</keyword>
<dbReference type="SUPFAM" id="SSF64518">
    <property type="entry name" value="Phase 1 flagellin"/>
    <property type="match status" value="1"/>
</dbReference>
<name>A0AAN1SXM0_9PROT</name>
<dbReference type="Pfam" id="PF00700">
    <property type="entry name" value="Flagellin_C"/>
    <property type="match status" value="1"/>
</dbReference>
<dbReference type="Gene3D" id="6.10.10.10">
    <property type="entry name" value="Flagellar export chaperone, C-terminal domain"/>
    <property type="match status" value="1"/>
</dbReference>
<keyword evidence="6" id="KW-0969">Cilium</keyword>
<dbReference type="AlphaFoldDB" id="A0AAN1SXM0"/>
<dbReference type="InterPro" id="IPR001492">
    <property type="entry name" value="Flagellin"/>
</dbReference>
<dbReference type="RefSeq" id="WP_212786402.1">
    <property type="nucleotide sequence ID" value="NZ_AP019536.1"/>
</dbReference>
<proteinExistence type="inferred from homology"/>
<keyword evidence="7" id="KW-1185">Reference proteome</keyword>
<evidence type="ECO:0000256" key="1">
    <source>
        <dbReference type="ARBA" id="ARBA00005709"/>
    </source>
</evidence>
<organism evidence="6 7">
    <name type="scientific">Ferrigenium kumadai</name>
    <dbReference type="NCBI Taxonomy" id="1682490"/>
    <lineage>
        <taxon>Bacteria</taxon>
        <taxon>Pseudomonadati</taxon>
        <taxon>Pseudomonadota</taxon>
        <taxon>Betaproteobacteria</taxon>
        <taxon>Nitrosomonadales</taxon>
        <taxon>Gallionellaceae</taxon>
        <taxon>Ferrigenium</taxon>
    </lineage>
</organism>
<dbReference type="InterPro" id="IPR001029">
    <property type="entry name" value="Flagellin_N"/>
</dbReference>
<evidence type="ECO:0000313" key="6">
    <source>
        <dbReference type="EMBL" id="BBI98788.1"/>
    </source>
</evidence>